<gene>
    <name evidence="2" type="ORF">TBRA_LOCUS14009</name>
</gene>
<sequence>MTTGRSSKQDRRRKSVKRHSFYDHETARASFASRRFIDEKPGPATPKFSEGESDYINLTFFVRQNLNRPAKNGGRSNKRPFLQTAHAELWLPVDLSVTKLEPAKFTENLDSRKPTGRKGKNGSGIRRRTCASGQRSFVHQDQVCQAKPDAESDIITELQHGLRGRSFLTVEASEALVRPLSTTDEGEATACSQSYFSCLSRLSLFLARLQPRL</sequence>
<feature type="region of interest" description="Disordered" evidence="1">
    <location>
        <begin position="106"/>
        <end position="134"/>
    </location>
</feature>
<protein>
    <submittedName>
        <fullName evidence="2">Uncharacterized protein</fullName>
    </submittedName>
</protein>
<dbReference type="Proteomes" id="UP000479190">
    <property type="component" value="Unassembled WGS sequence"/>
</dbReference>
<name>A0A6H5J4M8_9HYME</name>
<reference evidence="2 3" key="1">
    <citation type="submission" date="2020-02" db="EMBL/GenBank/DDBJ databases">
        <authorList>
            <person name="Ferguson B K."/>
        </authorList>
    </citation>
    <scope>NUCLEOTIDE SEQUENCE [LARGE SCALE GENOMIC DNA]</scope>
</reference>
<proteinExistence type="predicted"/>
<keyword evidence="3" id="KW-1185">Reference proteome</keyword>
<evidence type="ECO:0000313" key="2">
    <source>
        <dbReference type="EMBL" id="CAB0042389.1"/>
    </source>
</evidence>
<dbReference type="AlphaFoldDB" id="A0A6H5J4M8"/>
<dbReference type="EMBL" id="CADCXV010001189">
    <property type="protein sequence ID" value="CAB0042389.1"/>
    <property type="molecule type" value="Genomic_DNA"/>
</dbReference>
<feature type="compositionally biased region" description="Basic residues" evidence="1">
    <location>
        <begin position="114"/>
        <end position="129"/>
    </location>
</feature>
<feature type="region of interest" description="Disordered" evidence="1">
    <location>
        <begin position="1"/>
        <end position="22"/>
    </location>
</feature>
<accession>A0A6H5J4M8</accession>
<organism evidence="2 3">
    <name type="scientific">Trichogramma brassicae</name>
    <dbReference type="NCBI Taxonomy" id="86971"/>
    <lineage>
        <taxon>Eukaryota</taxon>
        <taxon>Metazoa</taxon>
        <taxon>Ecdysozoa</taxon>
        <taxon>Arthropoda</taxon>
        <taxon>Hexapoda</taxon>
        <taxon>Insecta</taxon>
        <taxon>Pterygota</taxon>
        <taxon>Neoptera</taxon>
        <taxon>Endopterygota</taxon>
        <taxon>Hymenoptera</taxon>
        <taxon>Apocrita</taxon>
        <taxon>Proctotrupomorpha</taxon>
        <taxon>Chalcidoidea</taxon>
        <taxon>Trichogrammatidae</taxon>
        <taxon>Trichogramma</taxon>
    </lineage>
</organism>
<evidence type="ECO:0000313" key="3">
    <source>
        <dbReference type="Proteomes" id="UP000479190"/>
    </source>
</evidence>
<feature type="compositionally biased region" description="Basic residues" evidence="1">
    <location>
        <begin position="10"/>
        <end position="19"/>
    </location>
</feature>
<evidence type="ECO:0000256" key="1">
    <source>
        <dbReference type="SAM" id="MobiDB-lite"/>
    </source>
</evidence>